<evidence type="ECO:0000313" key="2">
    <source>
        <dbReference type="EMBL" id="KAK7315697.1"/>
    </source>
</evidence>
<proteinExistence type="predicted"/>
<organism evidence="2 3">
    <name type="scientific">Canavalia gladiata</name>
    <name type="common">Sword bean</name>
    <name type="synonym">Dolichos gladiatus</name>
    <dbReference type="NCBI Taxonomy" id="3824"/>
    <lineage>
        <taxon>Eukaryota</taxon>
        <taxon>Viridiplantae</taxon>
        <taxon>Streptophyta</taxon>
        <taxon>Embryophyta</taxon>
        <taxon>Tracheophyta</taxon>
        <taxon>Spermatophyta</taxon>
        <taxon>Magnoliopsida</taxon>
        <taxon>eudicotyledons</taxon>
        <taxon>Gunneridae</taxon>
        <taxon>Pentapetalae</taxon>
        <taxon>rosids</taxon>
        <taxon>fabids</taxon>
        <taxon>Fabales</taxon>
        <taxon>Fabaceae</taxon>
        <taxon>Papilionoideae</taxon>
        <taxon>50 kb inversion clade</taxon>
        <taxon>NPAAA clade</taxon>
        <taxon>indigoferoid/millettioid clade</taxon>
        <taxon>Phaseoleae</taxon>
        <taxon>Canavalia</taxon>
    </lineage>
</organism>
<evidence type="ECO:0000256" key="1">
    <source>
        <dbReference type="SAM" id="MobiDB-lite"/>
    </source>
</evidence>
<accession>A0AAN9KGE9</accession>
<reference evidence="2 3" key="1">
    <citation type="submission" date="2024-01" db="EMBL/GenBank/DDBJ databases">
        <title>The genomes of 5 underutilized Papilionoideae crops provide insights into root nodulation and disease resistanc.</title>
        <authorList>
            <person name="Jiang F."/>
        </authorList>
    </citation>
    <scope>NUCLEOTIDE SEQUENCE [LARGE SCALE GENOMIC DNA]</scope>
    <source>
        <strain evidence="2">LVBAO_FW01</strain>
        <tissue evidence="2">Leaves</tissue>
    </source>
</reference>
<gene>
    <name evidence="2" type="ORF">VNO77_34265</name>
</gene>
<feature type="region of interest" description="Disordered" evidence="1">
    <location>
        <begin position="1"/>
        <end position="31"/>
    </location>
</feature>
<feature type="compositionally biased region" description="Polar residues" evidence="1">
    <location>
        <begin position="8"/>
        <end position="30"/>
    </location>
</feature>
<dbReference type="Proteomes" id="UP001367508">
    <property type="component" value="Unassembled WGS sequence"/>
</dbReference>
<keyword evidence="3" id="KW-1185">Reference proteome</keyword>
<evidence type="ECO:0000313" key="3">
    <source>
        <dbReference type="Proteomes" id="UP001367508"/>
    </source>
</evidence>
<protein>
    <submittedName>
        <fullName evidence="2">Uncharacterized protein</fullName>
    </submittedName>
</protein>
<dbReference type="AlphaFoldDB" id="A0AAN9KGE9"/>
<sequence length="85" mass="9516">MDIEQNEYVLNSSESTRISDPDIGSSQCTRISDPDIGSSQLHLFLIKEHEVESQKKSNTGYVQYCTIGTYSMGYQLKFSALSKSV</sequence>
<comment type="caution">
    <text evidence="2">The sequence shown here is derived from an EMBL/GenBank/DDBJ whole genome shotgun (WGS) entry which is preliminary data.</text>
</comment>
<dbReference type="EMBL" id="JAYMYQ010000008">
    <property type="protein sequence ID" value="KAK7315697.1"/>
    <property type="molecule type" value="Genomic_DNA"/>
</dbReference>
<name>A0AAN9KGE9_CANGL</name>